<name>A0ABQ3K8J2_9DEIO</name>
<feature type="domain" description="Chorismate mutase" evidence="3">
    <location>
        <begin position="1"/>
        <end position="91"/>
    </location>
</feature>
<dbReference type="InterPro" id="IPR046826">
    <property type="entry name" value="PDH_N"/>
</dbReference>
<protein>
    <submittedName>
        <fullName evidence="5">T-protein</fullName>
    </submittedName>
</protein>
<dbReference type="Pfam" id="PF02153">
    <property type="entry name" value="PDH_N"/>
    <property type="match status" value="1"/>
</dbReference>
<dbReference type="InterPro" id="IPR036979">
    <property type="entry name" value="CM_dom_sf"/>
</dbReference>
<dbReference type="InterPro" id="IPR003099">
    <property type="entry name" value="Prephen_DH"/>
</dbReference>
<dbReference type="SUPFAM" id="SSF48179">
    <property type="entry name" value="6-phosphogluconate dehydrogenase C-terminal domain-like"/>
    <property type="match status" value="1"/>
</dbReference>
<dbReference type="Pfam" id="PF20463">
    <property type="entry name" value="PDH_C"/>
    <property type="match status" value="1"/>
</dbReference>
<dbReference type="PANTHER" id="PTHR21363">
    <property type="entry name" value="PREPHENATE DEHYDROGENASE"/>
    <property type="match status" value="1"/>
</dbReference>
<evidence type="ECO:0000259" key="3">
    <source>
        <dbReference type="PROSITE" id="PS51168"/>
    </source>
</evidence>
<evidence type="ECO:0000256" key="1">
    <source>
        <dbReference type="ARBA" id="ARBA00023002"/>
    </source>
</evidence>
<dbReference type="InterPro" id="IPR050812">
    <property type="entry name" value="Preph/Arog_dehydrog"/>
</dbReference>
<feature type="domain" description="Rhodanese" evidence="2">
    <location>
        <begin position="91"/>
        <end position="141"/>
    </location>
</feature>
<evidence type="ECO:0000259" key="4">
    <source>
        <dbReference type="PROSITE" id="PS51176"/>
    </source>
</evidence>
<dbReference type="NCBIfam" id="NF008400">
    <property type="entry name" value="PRK11199.1"/>
    <property type="match status" value="1"/>
</dbReference>
<gene>
    <name evidence="5" type="primary">tyrA</name>
    <name evidence="5" type="ORF">GCM10017783_21370</name>
</gene>
<dbReference type="InterPro" id="IPR008927">
    <property type="entry name" value="6-PGluconate_DH-like_C_sf"/>
</dbReference>
<dbReference type="SMART" id="SM00830">
    <property type="entry name" value="CM_2"/>
    <property type="match status" value="1"/>
</dbReference>
<reference evidence="6" key="1">
    <citation type="journal article" date="2019" name="Int. J. Syst. Evol. Microbiol.">
        <title>The Global Catalogue of Microorganisms (GCM) 10K type strain sequencing project: providing services to taxonomists for standard genome sequencing and annotation.</title>
        <authorList>
            <consortium name="The Broad Institute Genomics Platform"/>
            <consortium name="The Broad Institute Genome Sequencing Center for Infectious Disease"/>
            <person name="Wu L."/>
            <person name="Ma J."/>
        </authorList>
    </citation>
    <scope>NUCLEOTIDE SEQUENCE [LARGE SCALE GENOMIC DNA]</scope>
    <source>
        <strain evidence="6">CGMCC 1.18439</strain>
    </source>
</reference>
<dbReference type="PANTHER" id="PTHR21363:SF0">
    <property type="entry name" value="PREPHENATE DEHYDROGENASE [NADP(+)]"/>
    <property type="match status" value="1"/>
</dbReference>
<keyword evidence="1" id="KW-0560">Oxidoreductase</keyword>
<dbReference type="SUPFAM" id="SSF51735">
    <property type="entry name" value="NAD(P)-binding Rossmann-fold domains"/>
    <property type="match status" value="1"/>
</dbReference>
<dbReference type="Gene3D" id="3.40.50.720">
    <property type="entry name" value="NAD(P)-binding Rossmann-like Domain"/>
    <property type="match status" value="1"/>
</dbReference>
<dbReference type="EMBL" id="BNAL01000031">
    <property type="protein sequence ID" value="GHG08485.1"/>
    <property type="molecule type" value="Genomic_DNA"/>
</dbReference>
<evidence type="ECO:0000259" key="2">
    <source>
        <dbReference type="PROSITE" id="PS50206"/>
    </source>
</evidence>
<dbReference type="InterPro" id="IPR011277">
    <property type="entry name" value="CM_T"/>
</dbReference>
<dbReference type="InterPro" id="IPR036263">
    <property type="entry name" value="Chorismate_II_sf"/>
</dbReference>
<dbReference type="Pfam" id="PF01817">
    <property type="entry name" value="CM_2"/>
    <property type="match status" value="1"/>
</dbReference>
<evidence type="ECO:0000313" key="5">
    <source>
        <dbReference type="EMBL" id="GHG08485.1"/>
    </source>
</evidence>
<dbReference type="InterPro" id="IPR036291">
    <property type="entry name" value="NAD(P)-bd_dom_sf"/>
</dbReference>
<evidence type="ECO:0000313" key="6">
    <source>
        <dbReference type="Proteomes" id="UP000632154"/>
    </source>
</evidence>
<dbReference type="Proteomes" id="UP000632154">
    <property type="component" value="Unassembled WGS sequence"/>
</dbReference>
<dbReference type="InterPro" id="IPR002701">
    <property type="entry name" value="CM_II_prokaryot"/>
</dbReference>
<dbReference type="PROSITE" id="PS50206">
    <property type="entry name" value="RHODANESE_3"/>
    <property type="match status" value="1"/>
</dbReference>
<dbReference type="InterPro" id="IPR046825">
    <property type="entry name" value="PDH_C"/>
</dbReference>
<dbReference type="InterPro" id="IPR008244">
    <property type="entry name" value="Chor_mut/prephenate_DH_T"/>
</dbReference>
<keyword evidence="6" id="KW-1185">Reference proteome</keyword>
<dbReference type="Gene3D" id="1.20.59.10">
    <property type="entry name" value="Chorismate mutase"/>
    <property type="match status" value="1"/>
</dbReference>
<comment type="caution">
    <text evidence="5">The sequence shown here is derived from an EMBL/GenBank/DDBJ whole genome shotgun (WGS) entry which is preliminary data.</text>
</comment>
<dbReference type="PROSITE" id="PS51168">
    <property type="entry name" value="CHORISMATE_MUT_2"/>
    <property type="match status" value="1"/>
</dbReference>
<feature type="domain" description="Prephenate/arogenate dehydrogenase" evidence="4">
    <location>
        <begin position="98"/>
        <end position="361"/>
    </location>
</feature>
<dbReference type="RefSeq" id="WP_189643734.1">
    <property type="nucleotide sequence ID" value="NZ_BNAL01000031.1"/>
</dbReference>
<dbReference type="InterPro" id="IPR001763">
    <property type="entry name" value="Rhodanese-like_dom"/>
</dbReference>
<dbReference type="PROSITE" id="PS51176">
    <property type="entry name" value="PDH_ADH"/>
    <property type="match status" value="1"/>
</dbReference>
<proteinExistence type="predicted"/>
<accession>A0ABQ3K8J2</accession>
<dbReference type="NCBIfam" id="TIGR01799">
    <property type="entry name" value="CM_T"/>
    <property type="match status" value="1"/>
</dbReference>
<sequence>MTPPELAALREQIDQGDRELLRLLQRRVKLARQVGEVKRAQGLPIYVPEREADLLEARRAEAETLGVSPDLAEDVLRRCMRESYVQESGHSLGVRPGLRVVVVGGAGRLGRRFVQAFRESGYEVAVLERGDWDRAAELVAGAGLVLVSVPIHDTAAVIAALPPLPPGCLLADLTSVKAAPMQAMLAAHAGPVLGLHPMFGPDVLTFAKEVTVFCRGRGEPGEVDWLLEQLRLWGLRLHPAQPEEHDRHMGLIQAMRHATAYAYGLNLCREGPQLNELLALSSPIYRLELMMVGRLFAQDPELYYDIIQSQRQHLDLIRDYHATLADVIELLEGQDRDAFADRFREVQEFFGPLGEQFLGESRVMLAQSKDRVG</sequence>
<organism evidence="5 6">
    <name type="scientific">Deinococcus piscis</name>
    <dbReference type="NCBI Taxonomy" id="394230"/>
    <lineage>
        <taxon>Bacteria</taxon>
        <taxon>Thermotogati</taxon>
        <taxon>Deinococcota</taxon>
        <taxon>Deinococci</taxon>
        <taxon>Deinococcales</taxon>
        <taxon>Deinococcaceae</taxon>
        <taxon>Deinococcus</taxon>
    </lineage>
</organism>
<dbReference type="Gene3D" id="1.10.3660.10">
    <property type="entry name" value="6-phosphogluconate dehydrogenase C-terminal like domain"/>
    <property type="match status" value="1"/>
</dbReference>
<dbReference type="PIRSF" id="PIRSF001499">
    <property type="entry name" value="Chor_mut_pdh_Tpr"/>
    <property type="match status" value="1"/>
</dbReference>
<dbReference type="SUPFAM" id="SSF48600">
    <property type="entry name" value="Chorismate mutase II"/>
    <property type="match status" value="1"/>
</dbReference>